<sequence length="325" mass="35160">MMDTRGKDAASTDAGKDEQSSSAASSPENGNGGLRRGAVATRSTCIRYGTERLQEAGRDAPRRTAIWLLCDLDECSRASIYGYPDQEVASDVVTRFIDAIERRASGEPLQHILGYSEFFGLRLHVSPDVLIPRPETEEVVEYALKTLRGVNAPRILDAGTGSGCIALALKSERPDADVVACDVSESALEVARANARDLKLDVDLRRADMLHPDFPSALGTSYDLLISNPPYIPDEEAESLSDTVREYDPHLALFSGDDALQFYRQLAEHADVMLSPGGCLIVETHAHYASGVADVFARAGLTDVQIEQDLGGRPRIARASKPSAD</sequence>
<dbReference type="InterPro" id="IPR004556">
    <property type="entry name" value="HemK-like"/>
</dbReference>
<feature type="binding site" evidence="5">
    <location>
        <begin position="228"/>
        <end position="231"/>
    </location>
    <ligand>
        <name>substrate</name>
    </ligand>
</feature>
<feature type="binding site" evidence="5">
    <location>
        <position position="182"/>
    </location>
    <ligand>
        <name>S-adenosyl-L-methionine</name>
        <dbReference type="ChEBI" id="CHEBI:59789"/>
    </ligand>
</feature>
<dbReference type="InterPro" id="IPR040758">
    <property type="entry name" value="PrmC_N"/>
</dbReference>
<comment type="function">
    <text evidence="5">Methylates the class 1 translation termination release factors RF1/PrfA and RF2/PrfB on the glutamine residue of the universally conserved GGQ motif.</text>
</comment>
<keyword evidence="10" id="KW-1185">Reference proteome</keyword>
<evidence type="ECO:0000313" key="10">
    <source>
        <dbReference type="Proteomes" id="UP000220102"/>
    </source>
</evidence>
<feature type="region of interest" description="Disordered" evidence="6">
    <location>
        <begin position="1"/>
        <end position="36"/>
    </location>
</feature>
<comment type="caution">
    <text evidence="5">Lacks conserved residue(s) required for the propagation of feature annotation.</text>
</comment>
<dbReference type="InterPro" id="IPR029063">
    <property type="entry name" value="SAM-dependent_MTases_sf"/>
</dbReference>
<dbReference type="HAMAP" id="MF_02126">
    <property type="entry name" value="RF_methyltr_PrmC"/>
    <property type="match status" value="1"/>
</dbReference>
<dbReference type="InterPro" id="IPR050320">
    <property type="entry name" value="N5-glutamine_MTase"/>
</dbReference>
<reference evidence="9 10" key="1">
    <citation type="submission" date="2017-10" db="EMBL/GenBank/DDBJ databases">
        <title>Draft genome of Longibacter Salinarum.</title>
        <authorList>
            <person name="Goh K.M."/>
            <person name="Shamsir M.S."/>
            <person name="Lim S.W."/>
        </authorList>
    </citation>
    <scope>NUCLEOTIDE SEQUENCE [LARGE SCALE GENOMIC DNA]</scope>
    <source>
        <strain evidence="9 10">KCTC 52045</strain>
    </source>
</reference>
<dbReference type="NCBIfam" id="TIGR00536">
    <property type="entry name" value="hemK_fam"/>
    <property type="match status" value="1"/>
</dbReference>
<feature type="compositionally biased region" description="Polar residues" evidence="6">
    <location>
        <begin position="20"/>
        <end position="29"/>
    </location>
</feature>
<dbReference type="EC" id="2.1.1.297" evidence="5"/>
<dbReference type="Pfam" id="PF05175">
    <property type="entry name" value="MTS"/>
    <property type="match status" value="1"/>
</dbReference>
<evidence type="ECO:0000259" key="7">
    <source>
        <dbReference type="Pfam" id="PF05175"/>
    </source>
</evidence>
<dbReference type="InterPro" id="IPR007848">
    <property type="entry name" value="Small_mtfrase_dom"/>
</dbReference>
<name>A0A2A8CYT7_9BACT</name>
<dbReference type="NCBIfam" id="TIGR03534">
    <property type="entry name" value="RF_mod_PrmC"/>
    <property type="match status" value="1"/>
</dbReference>
<keyword evidence="1 5" id="KW-0489">Methyltransferase</keyword>
<feature type="binding site" evidence="5">
    <location>
        <position position="228"/>
    </location>
    <ligand>
        <name>S-adenosyl-L-methionine</name>
        <dbReference type="ChEBI" id="CHEBI:59789"/>
    </ligand>
</feature>
<comment type="caution">
    <text evidence="9">The sequence shown here is derived from an EMBL/GenBank/DDBJ whole genome shotgun (WGS) entry which is preliminary data.</text>
</comment>
<dbReference type="Gene3D" id="3.40.50.150">
    <property type="entry name" value="Vaccinia Virus protein VP39"/>
    <property type="match status" value="1"/>
</dbReference>
<comment type="catalytic activity">
    <reaction evidence="4 5">
        <text>L-glutaminyl-[peptide chain release factor] + S-adenosyl-L-methionine = N(5)-methyl-L-glutaminyl-[peptide chain release factor] + S-adenosyl-L-homocysteine + H(+)</text>
        <dbReference type="Rhea" id="RHEA:42896"/>
        <dbReference type="Rhea" id="RHEA-COMP:10271"/>
        <dbReference type="Rhea" id="RHEA-COMP:10272"/>
        <dbReference type="ChEBI" id="CHEBI:15378"/>
        <dbReference type="ChEBI" id="CHEBI:30011"/>
        <dbReference type="ChEBI" id="CHEBI:57856"/>
        <dbReference type="ChEBI" id="CHEBI:59789"/>
        <dbReference type="ChEBI" id="CHEBI:61891"/>
        <dbReference type="EC" id="2.1.1.297"/>
    </reaction>
</comment>
<evidence type="ECO:0000256" key="5">
    <source>
        <dbReference type="HAMAP-Rule" id="MF_02126"/>
    </source>
</evidence>
<evidence type="ECO:0000256" key="6">
    <source>
        <dbReference type="SAM" id="MobiDB-lite"/>
    </source>
</evidence>
<dbReference type="InterPro" id="IPR019874">
    <property type="entry name" value="RF_methyltr_PrmC"/>
</dbReference>
<dbReference type="CDD" id="cd02440">
    <property type="entry name" value="AdoMet_MTases"/>
    <property type="match status" value="1"/>
</dbReference>
<keyword evidence="3 5" id="KW-0949">S-adenosyl-L-methionine</keyword>
<feature type="compositionally biased region" description="Basic and acidic residues" evidence="6">
    <location>
        <begin position="1"/>
        <end position="19"/>
    </location>
</feature>
<feature type="binding site" evidence="5">
    <location>
        <begin position="159"/>
        <end position="163"/>
    </location>
    <ligand>
        <name>S-adenosyl-L-methionine</name>
        <dbReference type="ChEBI" id="CHEBI:59789"/>
    </ligand>
</feature>
<dbReference type="GO" id="GO:0102559">
    <property type="term" value="F:peptide chain release factor N(5)-glutamine methyltransferase activity"/>
    <property type="evidence" value="ECO:0007669"/>
    <property type="project" value="UniProtKB-EC"/>
</dbReference>
<dbReference type="PANTHER" id="PTHR18895:SF74">
    <property type="entry name" value="MTRF1L RELEASE FACTOR GLUTAMINE METHYLTRANSFERASE"/>
    <property type="match status" value="1"/>
</dbReference>
<dbReference type="OrthoDB" id="9800643at2"/>
<accession>A0A2A8CYT7</accession>
<evidence type="ECO:0000256" key="3">
    <source>
        <dbReference type="ARBA" id="ARBA00022691"/>
    </source>
</evidence>
<dbReference type="SUPFAM" id="SSF53335">
    <property type="entry name" value="S-adenosyl-L-methionine-dependent methyltransferases"/>
    <property type="match status" value="1"/>
</dbReference>
<protein>
    <recommendedName>
        <fullName evidence="5">Release factor glutamine methyltransferase</fullName>
        <shortName evidence="5">RF MTase</shortName>
        <ecNumber evidence="5">2.1.1.297</ecNumber>
    </recommendedName>
    <alternativeName>
        <fullName evidence="5">N5-glutamine methyltransferase PrmC</fullName>
    </alternativeName>
    <alternativeName>
        <fullName evidence="5">Protein-(glutamine-N5) MTase PrmC</fullName>
    </alternativeName>
    <alternativeName>
        <fullName evidence="5">Protein-glutamine N-methyltransferase PrmC</fullName>
    </alternativeName>
</protein>
<evidence type="ECO:0000313" key="9">
    <source>
        <dbReference type="EMBL" id="PEN13737.1"/>
    </source>
</evidence>
<dbReference type="GO" id="GO:0003676">
    <property type="term" value="F:nucleic acid binding"/>
    <property type="evidence" value="ECO:0007669"/>
    <property type="project" value="InterPro"/>
</dbReference>
<feature type="domain" description="Methyltransferase small" evidence="7">
    <location>
        <begin position="145"/>
        <end position="236"/>
    </location>
</feature>
<evidence type="ECO:0000256" key="1">
    <source>
        <dbReference type="ARBA" id="ARBA00022603"/>
    </source>
</evidence>
<comment type="similarity">
    <text evidence="5">Belongs to the protein N5-glutamine methyltransferase family. PrmC subfamily.</text>
</comment>
<organism evidence="9 10">
    <name type="scientific">Longibacter salinarum</name>
    <dbReference type="NCBI Taxonomy" id="1850348"/>
    <lineage>
        <taxon>Bacteria</taxon>
        <taxon>Pseudomonadati</taxon>
        <taxon>Rhodothermota</taxon>
        <taxon>Rhodothermia</taxon>
        <taxon>Rhodothermales</taxon>
        <taxon>Salisaetaceae</taxon>
        <taxon>Longibacter</taxon>
    </lineage>
</organism>
<dbReference type="RefSeq" id="WP_098074900.1">
    <property type="nucleotide sequence ID" value="NZ_PDEQ01000003.1"/>
</dbReference>
<evidence type="ECO:0000259" key="8">
    <source>
        <dbReference type="Pfam" id="PF17827"/>
    </source>
</evidence>
<dbReference type="Pfam" id="PF17827">
    <property type="entry name" value="PrmC_N"/>
    <property type="match status" value="1"/>
</dbReference>
<dbReference type="AlphaFoldDB" id="A0A2A8CYT7"/>
<evidence type="ECO:0000256" key="4">
    <source>
        <dbReference type="ARBA" id="ARBA00048391"/>
    </source>
</evidence>
<keyword evidence="2 5" id="KW-0808">Transferase</keyword>
<dbReference type="InterPro" id="IPR002052">
    <property type="entry name" value="DNA_methylase_N6_adenine_CS"/>
</dbReference>
<dbReference type="Proteomes" id="UP000220102">
    <property type="component" value="Unassembled WGS sequence"/>
</dbReference>
<gene>
    <name evidence="5 9" type="primary">prmC</name>
    <name evidence="9" type="ORF">CRI94_06595</name>
</gene>
<feature type="domain" description="Release factor glutamine methyltransferase N-terminal" evidence="8">
    <location>
        <begin position="46"/>
        <end position="114"/>
    </location>
</feature>
<dbReference type="GO" id="GO:0032259">
    <property type="term" value="P:methylation"/>
    <property type="evidence" value="ECO:0007669"/>
    <property type="project" value="UniProtKB-KW"/>
</dbReference>
<dbReference type="PANTHER" id="PTHR18895">
    <property type="entry name" value="HEMK METHYLTRANSFERASE"/>
    <property type="match status" value="1"/>
</dbReference>
<dbReference type="PROSITE" id="PS00092">
    <property type="entry name" value="N6_MTASE"/>
    <property type="match status" value="1"/>
</dbReference>
<dbReference type="Gene3D" id="1.10.8.10">
    <property type="entry name" value="DNA helicase RuvA subunit, C-terminal domain"/>
    <property type="match status" value="1"/>
</dbReference>
<dbReference type="EMBL" id="PDEQ01000003">
    <property type="protein sequence ID" value="PEN13737.1"/>
    <property type="molecule type" value="Genomic_DNA"/>
</dbReference>
<evidence type="ECO:0000256" key="2">
    <source>
        <dbReference type="ARBA" id="ARBA00022679"/>
    </source>
</evidence>
<proteinExistence type="inferred from homology"/>